<dbReference type="Proteomes" id="UP000000226">
    <property type="component" value="Chromosome 9"/>
</dbReference>
<organism evidence="1 2">
    <name type="scientific">Phaseolus vulgaris</name>
    <name type="common">Kidney bean</name>
    <name type="synonym">French bean</name>
    <dbReference type="NCBI Taxonomy" id="3885"/>
    <lineage>
        <taxon>Eukaryota</taxon>
        <taxon>Viridiplantae</taxon>
        <taxon>Streptophyta</taxon>
        <taxon>Embryophyta</taxon>
        <taxon>Tracheophyta</taxon>
        <taxon>Spermatophyta</taxon>
        <taxon>Magnoliopsida</taxon>
        <taxon>eudicotyledons</taxon>
        <taxon>Gunneridae</taxon>
        <taxon>Pentapetalae</taxon>
        <taxon>rosids</taxon>
        <taxon>fabids</taxon>
        <taxon>Fabales</taxon>
        <taxon>Fabaceae</taxon>
        <taxon>Papilionoideae</taxon>
        <taxon>50 kb inversion clade</taxon>
        <taxon>NPAAA clade</taxon>
        <taxon>indigoferoid/millettioid clade</taxon>
        <taxon>Phaseoleae</taxon>
        <taxon>Phaseolus</taxon>
    </lineage>
</organism>
<proteinExistence type="predicted"/>
<evidence type="ECO:0000313" key="1">
    <source>
        <dbReference type="EMBL" id="ESW09109.1"/>
    </source>
</evidence>
<gene>
    <name evidence="1" type="ORF">PHAVU_009G100800g</name>
</gene>
<evidence type="ECO:0000313" key="2">
    <source>
        <dbReference type="Proteomes" id="UP000000226"/>
    </source>
</evidence>
<accession>V7AU41</accession>
<dbReference type="EMBL" id="CM002296">
    <property type="protein sequence ID" value="ESW09109.1"/>
    <property type="molecule type" value="Genomic_DNA"/>
</dbReference>
<keyword evidence="2" id="KW-1185">Reference proteome</keyword>
<dbReference type="AlphaFoldDB" id="V7AU41"/>
<dbReference type="Gramene" id="ESW09109">
    <property type="protein sequence ID" value="ESW09109"/>
    <property type="gene ID" value="PHAVU_009G100800g"/>
</dbReference>
<name>V7AU41_PHAVU</name>
<reference evidence="2" key="1">
    <citation type="journal article" date="2014" name="Nat. Genet.">
        <title>A reference genome for common bean and genome-wide analysis of dual domestications.</title>
        <authorList>
            <person name="Schmutz J."/>
            <person name="McClean P.E."/>
            <person name="Mamidi S."/>
            <person name="Wu G.A."/>
            <person name="Cannon S.B."/>
            <person name="Grimwood J."/>
            <person name="Jenkins J."/>
            <person name="Shu S."/>
            <person name="Song Q."/>
            <person name="Chavarro C."/>
            <person name="Torres-Torres M."/>
            <person name="Geffroy V."/>
            <person name="Moghaddam S.M."/>
            <person name="Gao D."/>
            <person name="Abernathy B."/>
            <person name="Barry K."/>
            <person name="Blair M."/>
            <person name="Brick M.A."/>
            <person name="Chovatia M."/>
            <person name="Gepts P."/>
            <person name="Goodstein D.M."/>
            <person name="Gonzales M."/>
            <person name="Hellsten U."/>
            <person name="Hyten D.L."/>
            <person name="Jia G."/>
            <person name="Kelly J.D."/>
            <person name="Kudrna D."/>
            <person name="Lee R."/>
            <person name="Richard M.M."/>
            <person name="Miklas P.N."/>
            <person name="Osorno J.M."/>
            <person name="Rodrigues J."/>
            <person name="Thareau V."/>
            <person name="Urrea C.A."/>
            <person name="Wang M."/>
            <person name="Yu Y."/>
            <person name="Zhang M."/>
            <person name="Wing R.A."/>
            <person name="Cregan P.B."/>
            <person name="Rokhsar D.S."/>
            <person name="Jackson S.A."/>
        </authorList>
    </citation>
    <scope>NUCLEOTIDE SEQUENCE [LARGE SCALE GENOMIC DNA]</scope>
    <source>
        <strain evidence="2">cv. G19833</strain>
    </source>
</reference>
<sequence length="104" mass="12045">MISTFPIFIFLSCCSHHHPIINFTNLFLLPSPDTTPTTLLVRNLTSTIKYHIIILSPLHNTVAKPSNNEHTQKKHLMKLYTYSLVYCYNMYAKISLKLCHVLIK</sequence>
<protein>
    <submittedName>
        <fullName evidence="1">Uncharacterized protein</fullName>
    </submittedName>
</protein>